<organism evidence="2 3">
    <name type="scientific">Qipengyuania benthica</name>
    <dbReference type="NCBI Taxonomy" id="3067651"/>
    <lineage>
        <taxon>Bacteria</taxon>
        <taxon>Pseudomonadati</taxon>
        <taxon>Pseudomonadota</taxon>
        <taxon>Alphaproteobacteria</taxon>
        <taxon>Sphingomonadales</taxon>
        <taxon>Erythrobacteraceae</taxon>
        <taxon>Qipengyuania</taxon>
    </lineage>
</organism>
<feature type="compositionally biased region" description="Basic and acidic residues" evidence="1">
    <location>
        <begin position="110"/>
        <end position="126"/>
    </location>
</feature>
<name>A0ABT9H7M1_9SPHN</name>
<dbReference type="EMBL" id="JAVAIL010000002">
    <property type="protein sequence ID" value="MDP4539315.1"/>
    <property type="molecule type" value="Genomic_DNA"/>
</dbReference>
<comment type="caution">
    <text evidence="2">The sequence shown here is derived from an EMBL/GenBank/DDBJ whole genome shotgun (WGS) entry which is preliminary data.</text>
</comment>
<sequence length="126" mass="13939">MSALRIRMLEDRHLRNSAKALVEADIAHIKSDLAERGLGARAADRIADGASEVYDEAVEVASDNKGALAALIAALVLWFARNPILDALFASDDDDPDEGYDDGSDDNPYDDERSYDDAEQESRWRR</sequence>
<keyword evidence="3" id="KW-1185">Reference proteome</keyword>
<reference evidence="2 3" key="1">
    <citation type="submission" date="2023-08" db="EMBL/GenBank/DDBJ databases">
        <title>genomic of DY56.</title>
        <authorList>
            <person name="Wang Y."/>
        </authorList>
    </citation>
    <scope>NUCLEOTIDE SEQUENCE [LARGE SCALE GENOMIC DNA]</scope>
    <source>
        <strain evidence="2 3">DY56-A-20</strain>
    </source>
</reference>
<protein>
    <submittedName>
        <fullName evidence="2">Uncharacterized protein</fullName>
    </submittedName>
</protein>
<evidence type="ECO:0000313" key="3">
    <source>
        <dbReference type="Proteomes" id="UP001235664"/>
    </source>
</evidence>
<evidence type="ECO:0000256" key="1">
    <source>
        <dbReference type="SAM" id="MobiDB-lite"/>
    </source>
</evidence>
<dbReference type="Proteomes" id="UP001235664">
    <property type="component" value="Unassembled WGS sequence"/>
</dbReference>
<accession>A0ABT9H7M1</accession>
<evidence type="ECO:0000313" key="2">
    <source>
        <dbReference type="EMBL" id="MDP4539315.1"/>
    </source>
</evidence>
<proteinExistence type="predicted"/>
<dbReference type="RefSeq" id="WP_305929451.1">
    <property type="nucleotide sequence ID" value="NZ_JAVAIL010000002.1"/>
</dbReference>
<feature type="region of interest" description="Disordered" evidence="1">
    <location>
        <begin position="90"/>
        <end position="126"/>
    </location>
</feature>
<feature type="compositionally biased region" description="Acidic residues" evidence="1">
    <location>
        <begin position="91"/>
        <end position="109"/>
    </location>
</feature>
<gene>
    <name evidence="2" type="ORF">Q9K01_06740</name>
</gene>